<dbReference type="EMBL" id="VBOR01000123">
    <property type="protein sequence ID" value="TMQ47183.1"/>
    <property type="molecule type" value="Genomic_DNA"/>
</dbReference>
<proteinExistence type="inferred from homology"/>
<comment type="caution">
    <text evidence="15">The sequence shown here is derived from an EMBL/GenBank/DDBJ whole genome shotgun (WGS) entry which is preliminary data.</text>
</comment>
<evidence type="ECO:0000256" key="6">
    <source>
        <dbReference type="ARBA" id="ARBA00022692"/>
    </source>
</evidence>
<organism evidence="15 16">
    <name type="scientific">Eiseniibacteriota bacterium</name>
    <dbReference type="NCBI Taxonomy" id="2212470"/>
    <lineage>
        <taxon>Bacteria</taxon>
        <taxon>Candidatus Eiseniibacteriota</taxon>
    </lineage>
</organism>
<keyword evidence="10 14" id="KW-0046">Antibiotic resistance</keyword>
<dbReference type="AlphaFoldDB" id="A0A538S725"/>
<feature type="transmembrane region" description="Helical" evidence="14">
    <location>
        <begin position="109"/>
        <end position="127"/>
    </location>
</feature>
<feature type="transmembrane region" description="Helical" evidence="14">
    <location>
        <begin position="40"/>
        <end position="60"/>
    </location>
</feature>
<dbReference type="PANTHER" id="PTHR30622">
    <property type="entry name" value="UNDECAPRENYL-DIPHOSPHATASE"/>
    <property type="match status" value="1"/>
</dbReference>
<evidence type="ECO:0000256" key="4">
    <source>
        <dbReference type="ARBA" id="ARBA00021581"/>
    </source>
</evidence>
<gene>
    <name evidence="14" type="primary">uppP</name>
    <name evidence="15" type="ORF">E6K71_10675</name>
</gene>
<evidence type="ECO:0000256" key="9">
    <source>
        <dbReference type="ARBA" id="ARBA00023136"/>
    </source>
</evidence>
<evidence type="ECO:0000256" key="5">
    <source>
        <dbReference type="ARBA" id="ARBA00022475"/>
    </source>
</evidence>
<feature type="transmembrane region" description="Helical" evidence="14">
    <location>
        <begin position="222"/>
        <end position="243"/>
    </location>
</feature>
<dbReference type="NCBIfam" id="NF001389">
    <property type="entry name" value="PRK00281.1-2"/>
    <property type="match status" value="1"/>
</dbReference>
<feature type="transmembrane region" description="Helical" evidence="14">
    <location>
        <begin position="81"/>
        <end position="103"/>
    </location>
</feature>
<evidence type="ECO:0000256" key="13">
    <source>
        <dbReference type="ARBA" id="ARBA00047594"/>
    </source>
</evidence>
<dbReference type="GO" id="GO:0046677">
    <property type="term" value="P:response to antibiotic"/>
    <property type="evidence" value="ECO:0007669"/>
    <property type="project" value="UniProtKB-UniRule"/>
</dbReference>
<dbReference type="GO" id="GO:0005886">
    <property type="term" value="C:plasma membrane"/>
    <property type="evidence" value="ECO:0007669"/>
    <property type="project" value="UniProtKB-SubCell"/>
</dbReference>
<dbReference type="EC" id="3.6.1.27" evidence="3 14"/>
<keyword evidence="8 14" id="KW-1133">Transmembrane helix</keyword>
<dbReference type="GO" id="GO:0009252">
    <property type="term" value="P:peptidoglycan biosynthetic process"/>
    <property type="evidence" value="ECO:0007669"/>
    <property type="project" value="UniProtKB-KW"/>
</dbReference>
<evidence type="ECO:0000313" key="15">
    <source>
        <dbReference type="EMBL" id="TMQ47183.1"/>
    </source>
</evidence>
<evidence type="ECO:0000256" key="2">
    <source>
        <dbReference type="ARBA" id="ARBA00010621"/>
    </source>
</evidence>
<name>A0A538S725_UNCEI</name>
<dbReference type="GO" id="GO:0008360">
    <property type="term" value="P:regulation of cell shape"/>
    <property type="evidence" value="ECO:0007669"/>
    <property type="project" value="UniProtKB-KW"/>
</dbReference>
<keyword evidence="14" id="KW-0573">Peptidoglycan synthesis</keyword>
<protein>
    <recommendedName>
        <fullName evidence="4 14">Undecaprenyl-diphosphatase</fullName>
        <ecNumber evidence="3 14">3.6.1.27</ecNumber>
    </recommendedName>
    <alternativeName>
        <fullName evidence="12 14">Bacitracin resistance protein</fullName>
    </alternativeName>
    <alternativeName>
        <fullName evidence="11 14">Undecaprenyl pyrophosphate phosphatase</fullName>
    </alternativeName>
</protein>
<evidence type="ECO:0000256" key="1">
    <source>
        <dbReference type="ARBA" id="ARBA00004651"/>
    </source>
</evidence>
<dbReference type="PANTHER" id="PTHR30622:SF3">
    <property type="entry name" value="UNDECAPRENYL-DIPHOSPHATASE"/>
    <property type="match status" value="1"/>
</dbReference>
<evidence type="ECO:0000313" key="16">
    <source>
        <dbReference type="Proteomes" id="UP000316292"/>
    </source>
</evidence>
<dbReference type="Pfam" id="PF02673">
    <property type="entry name" value="BacA"/>
    <property type="match status" value="1"/>
</dbReference>
<dbReference type="GO" id="GO:0050380">
    <property type="term" value="F:undecaprenyl-diphosphatase activity"/>
    <property type="evidence" value="ECO:0007669"/>
    <property type="project" value="UniProtKB-UniRule"/>
</dbReference>
<dbReference type="Proteomes" id="UP000316292">
    <property type="component" value="Unassembled WGS sequence"/>
</dbReference>
<dbReference type="HAMAP" id="MF_01006">
    <property type="entry name" value="Undec_diphosphatase"/>
    <property type="match status" value="1"/>
</dbReference>
<dbReference type="NCBIfam" id="NF001390">
    <property type="entry name" value="PRK00281.1-4"/>
    <property type="match status" value="1"/>
</dbReference>
<comment type="catalytic activity">
    <reaction evidence="13 14">
        <text>di-trans,octa-cis-undecaprenyl diphosphate + H2O = di-trans,octa-cis-undecaprenyl phosphate + phosphate + H(+)</text>
        <dbReference type="Rhea" id="RHEA:28094"/>
        <dbReference type="ChEBI" id="CHEBI:15377"/>
        <dbReference type="ChEBI" id="CHEBI:15378"/>
        <dbReference type="ChEBI" id="CHEBI:43474"/>
        <dbReference type="ChEBI" id="CHEBI:58405"/>
        <dbReference type="ChEBI" id="CHEBI:60392"/>
        <dbReference type="EC" id="3.6.1.27"/>
    </reaction>
</comment>
<keyword evidence="14" id="KW-0961">Cell wall biogenesis/degradation</keyword>
<evidence type="ECO:0000256" key="14">
    <source>
        <dbReference type="HAMAP-Rule" id="MF_01006"/>
    </source>
</evidence>
<evidence type="ECO:0000256" key="10">
    <source>
        <dbReference type="ARBA" id="ARBA00023251"/>
    </source>
</evidence>
<comment type="function">
    <text evidence="14">Catalyzes the dephosphorylation of undecaprenyl diphosphate (UPP). Confers resistance to bacitracin.</text>
</comment>
<evidence type="ECO:0000256" key="11">
    <source>
        <dbReference type="ARBA" id="ARBA00032707"/>
    </source>
</evidence>
<keyword evidence="7 14" id="KW-0378">Hydrolase</keyword>
<keyword evidence="14" id="KW-0133">Cell shape</keyword>
<keyword evidence="5 14" id="KW-1003">Cell membrane</keyword>
<keyword evidence="6 14" id="KW-0812">Transmembrane</keyword>
<comment type="subcellular location">
    <subcellularLocation>
        <location evidence="1 14">Cell membrane</location>
        <topology evidence="1 14">Multi-pass membrane protein</topology>
    </subcellularLocation>
</comment>
<evidence type="ECO:0000256" key="7">
    <source>
        <dbReference type="ARBA" id="ARBA00022801"/>
    </source>
</evidence>
<evidence type="ECO:0000256" key="8">
    <source>
        <dbReference type="ARBA" id="ARBA00022989"/>
    </source>
</evidence>
<comment type="similarity">
    <text evidence="2 14">Belongs to the UppP family.</text>
</comment>
<accession>A0A538S725</accession>
<evidence type="ECO:0000256" key="12">
    <source>
        <dbReference type="ARBA" id="ARBA00032932"/>
    </source>
</evidence>
<feature type="transmembrane region" description="Helical" evidence="14">
    <location>
        <begin position="172"/>
        <end position="201"/>
    </location>
</feature>
<dbReference type="InterPro" id="IPR003824">
    <property type="entry name" value="UppP"/>
</dbReference>
<reference evidence="15 16" key="1">
    <citation type="journal article" date="2019" name="Nat. Microbiol.">
        <title>Mediterranean grassland soil C-N compound turnover is dependent on rainfall and depth, and is mediated by genomically divergent microorganisms.</title>
        <authorList>
            <person name="Diamond S."/>
            <person name="Andeer P.F."/>
            <person name="Li Z."/>
            <person name="Crits-Christoph A."/>
            <person name="Burstein D."/>
            <person name="Anantharaman K."/>
            <person name="Lane K.R."/>
            <person name="Thomas B.C."/>
            <person name="Pan C."/>
            <person name="Northen T.R."/>
            <person name="Banfield J.F."/>
        </authorList>
    </citation>
    <scope>NUCLEOTIDE SEQUENCE [LARGE SCALE GENOMIC DNA]</scope>
    <source>
        <strain evidence="15">WS_1</strain>
    </source>
</reference>
<dbReference type="GO" id="GO:0071555">
    <property type="term" value="P:cell wall organization"/>
    <property type="evidence" value="ECO:0007669"/>
    <property type="project" value="UniProtKB-KW"/>
</dbReference>
<keyword evidence="9 14" id="KW-0472">Membrane</keyword>
<feature type="transmembrane region" description="Helical" evidence="14">
    <location>
        <begin position="255"/>
        <end position="274"/>
    </location>
</feature>
<comment type="miscellaneous">
    <text evidence="14">Bacitracin is thought to be involved in the inhibition of peptidoglycan synthesis by sequestering undecaprenyl diphosphate, thereby reducing the pool of lipid carrier available.</text>
</comment>
<evidence type="ECO:0000256" key="3">
    <source>
        <dbReference type="ARBA" id="ARBA00012374"/>
    </source>
</evidence>
<sequence length="277" mass="29133">MTIFQAAILGAVEGLTEFLPVSSTGHLILAARAMGLVGEVMNAFEIVIQAGALLAVLCLYRARVFQVVAGVARPRSGGGLLLLKLLVAFLPAAIVGLALHHAIERHLFGPRPVAIALLLGGVVMVIFERVRRARGGTPRFESVDAIPLTVALWIGIFQCASLWPGMSRSMVTILGGLILGCSAVAAAEFSFLLALPTLGAATLFDFVKHKDALLHGGEVGEAAILTGLVVAAVVAAIAIRSFLRYLTRHGLTLFGWYRIVLGVVLLVLLGRHVAGLP</sequence>